<sequence length="119" mass="11740">MDLLVGLGEIHAQGFVAGHGLDASGDGAGVLGECALPRWRAVGQGVPRDEVGGPSRVRGGGRMLEQIVVGGQVVAGSGDTGQAALGGLGDRPCQGDVRVGVASCRTSTAATEYSAPDDA</sequence>
<evidence type="ECO:0000313" key="1">
    <source>
        <dbReference type="EMBL" id="WUQ17466.1"/>
    </source>
</evidence>
<dbReference type="EMBL" id="CP108090">
    <property type="protein sequence ID" value="WUQ17466.1"/>
    <property type="molecule type" value="Genomic_DNA"/>
</dbReference>
<organism evidence="1 2">
    <name type="scientific">Streptomyces virginiae</name>
    <name type="common">Streptomyces cinnamonensis</name>
    <dbReference type="NCBI Taxonomy" id="1961"/>
    <lineage>
        <taxon>Bacteria</taxon>
        <taxon>Bacillati</taxon>
        <taxon>Actinomycetota</taxon>
        <taxon>Actinomycetes</taxon>
        <taxon>Kitasatosporales</taxon>
        <taxon>Streptomycetaceae</taxon>
        <taxon>Streptomyces</taxon>
    </lineage>
</organism>
<proteinExistence type="predicted"/>
<evidence type="ECO:0000313" key="2">
    <source>
        <dbReference type="Proteomes" id="UP001432039"/>
    </source>
</evidence>
<gene>
    <name evidence="1" type="ORF">OG517_42215</name>
</gene>
<reference evidence="1" key="1">
    <citation type="submission" date="2022-10" db="EMBL/GenBank/DDBJ databases">
        <title>The complete genomes of actinobacterial strains from the NBC collection.</title>
        <authorList>
            <person name="Joergensen T.S."/>
            <person name="Alvarez Arevalo M."/>
            <person name="Sterndorff E.B."/>
            <person name="Faurdal D."/>
            <person name="Vuksanovic O."/>
            <person name="Mourched A.-S."/>
            <person name="Charusanti P."/>
            <person name="Shaw S."/>
            <person name="Blin K."/>
            <person name="Weber T."/>
        </authorList>
    </citation>
    <scope>NUCLEOTIDE SEQUENCE</scope>
    <source>
        <strain evidence="1">NBC_00248</strain>
    </source>
</reference>
<dbReference type="Proteomes" id="UP001432039">
    <property type="component" value="Chromosome"/>
</dbReference>
<accession>A0ABZ1TRY6</accession>
<name>A0ABZ1TRY6_STRVG</name>
<protein>
    <submittedName>
        <fullName evidence="1">Uncharacterized protein</fullName>
    </submittedName>
</protein>
<keyword evidence="2" id="KW-1185">Reference proteome</keyword>